<comment type="cofactor">
    <cofactor evidence="1">
        <name>a divalent metal cation</name>
        <dbReference type="ChEBI" id="CHEBI:60240"/>
    </cofactor>
</comment>
<proteinExistence type="predicted"/>
<evidence type="ECO:0000259" key="3">
    <source>
        <dbReference type="Pfam" id="PF13359"/>
    </source>
</evidence>
<accession>A0AAD9V659</accession>
<keyword evidence="5" id="KW-1185">Reference proteome</keyword>
<evidence type="ECO:0000256" key="1">
    <source>
        <dbReference type="ARBA" id="ARBA00001968"/>
    </source>
</evidence>
<sequence length="308" mass="35304">MAAACGLQSVRDVLLVSYFEGAIDDVEFTYDKFDLDGWDDAEYKVELRFDMSDLRVLLRTLRFPDRFVCSQRTVCSDFVYRTHQHRLNSSNQPFLNPRALEHHAQSIHSRGAPLENCFGFVDGSLSKIARPKNDQREVYNGHKRTHALKFQSVVLPNGLIANLNGSYEERRHDAMILNESGLLRDLQAVAWANDRTPLCLYGDPAYPLGIHLQAPFRNVHTTPQMARFNERMSDVRVAVEWMFGCVSNYYKFIEFQKQLQIGLSPVGKLYLVCGILQNAHTCLHGNIVSDYFGVDHPKSCNLLLVRYR</sequence>
<dbReference type="AlphaFoldDB" id="A0AAD9V659"/>
<dbReference type="PANTHER" id="PTHR34615">
    <property type="entry name" value="PX DOMAIN-CONTAINING PROTEIN"/>
    <property type="match status" value="1"/>
</dbReference>
<dbReference type="Proteomes" id="UP001249851">
    <property type="component" value="Unassembled WGS sequence"/>
</dbReference>
<gene>
    <name evidence="4" type="ORF">P5673_014184</name>
</gene>
<feature type="domain" description="DDE Tnp4" evidence="3">
    <location>
        <begin position="121"/>
        <end position="278"/>
    </location>
</feature>
<dbReference type="GO" id="GO:0046872">
    <property type="term" value="F:metal ion binding"/>
    <property type="evidence" value="ECO:0007669"/>
    <property type="project" value="UniProtKB-KW"/>
</dbReference>
<dbReference type="PANTHER" id="PTHR34615:SF1">
    <property type="entry name" value="PX DOMAIN-CONTAINING PROTEIN"/>
    <property type="match status" value="1"/>
</dbReference>
<comment type="caution">
    <text evidence="4">The sequence shown here is derived from an EMBL/GenBank/DDBJ whole genome shotgun (WGS) entry which is preliminary data.</text>
</comment>
<evidence type="ECO:0000256" key="2">
    <source>
        <dbReference type="ARBA" id="ARBA00022723"/>
    </source>
</evidence>
<dbReference type="EMBL" id="JARQWQ010000028">
    <property type="protein sequence ID" value="KAK2562517.1"/>
    <property type="molecule type" value="Genomic_DNA"/>
</dbReference>
<reference evidence="4" key="2">
    <citation type="journal article" date="2023" name="Science">
        <title>Genomic signatures of disease resistance in endangered staghorn corals.</title>
        <authorList>
            <person name="Vollmer S.V."/>
            <person name="Selwyn J.D."/>
            <person name="Despard B.A."/>
            <person name="Roesel C.L."/>
        </authorList>
    </citation>
    <scope>NUCLEOTIDE SEQUENCE</scope>
    <source>
        <strain evidence="4">K2</strain>
    </source>
</reference>
<name>A0AAD9V659_ACRCE</name>
<dbReference type="InterPro" id="IPR027806">
    <property type="entry name" value="HARBI1_dom"/>
</dbReference>
<evidence type="ECO:0000313" key="5">
    <source>
        <dbReference type="Proteomes" id="UP001249851"/>
    </source>
</evidence>
<organism evidence="4 5">
    <name type="scientific">Acropora cervicornis</name>
    <name type="common">Staghorn coral</name>
    <dbReference type="NCBI Taxonomy" id="6130"/>
    <lineage>
        <taxon>Eukaryota</taxon>
        <taxon>Metazoa</taxon>
        <taxon>Cnidaria</taxon>
        <taxon>Anthozoa</taxon>
        <taxon>Hexacorallia</taxon>
        <taxon>Scleractinia</taxon>
        <taxon>Astrocoeniina</taxon>
        <taxon>Acroporidae</taxon>
        <taxon>Acropora</taxon>
    </lineage>
</organism>
<protein>
    <recommendedName>
        <fullName evidence="3">DDE Tnp4 domain-containing protein</fullName>
    </recommendedName>
</protein>
<keyword evidence="2" id="KW-0479">Metal-binding</keyword>
<reference evidence="4" key="1">
    <citation type="journal article" date="2023" name="G3 (Bethesda)">
        <title>Whole genome assembly and annotation of the endangered Caribbean coral Acropora cervicornis.</title>
        <authorList>
            <person name="Selwyn J.D."/>
            <person name="Vollmer S.V."/>
        </authorList>
    </citation>
    <scope>NUCLEOTIDE SEQUENCE</scope>
    <source>
        <strain evidence="4">K2</strain>
    </source>
</reference>
<dbReference type="Pfam" id="PF13359">
    <property type="entry name" value="DDE_Tnp_4"/>
    <property type="match status" value="1"/>
</dbReference>
<evidence type="ECO:0000313" key="4">
    <source>
        <dbReference type="EMBL" id="KAK2562517.1"/>
    </source>
</evidence>